<gene>
    <name evidence="7" type="ORF">CR159_15300</name>
</gene>
<dbReference type="InterPro" id="IPR002994">
    <property type="entry name" value="Surf1/Shy1"/>
</dbReference>
<dbReference type="RefSeq" id="WP_102074842.1">
    <property type="nucleotide sequence ID" value="NZ_PDNW01000014.1"/>
</dbReference>
<dbReference type="Proteomes" id="UP000234190">
    <property type="component" value="Unassembled WGS sequence"/>
</dbReference>
<dbReference type="CDD" id="cd06662">
    <property type="entry name" value="SURF1"/>
    <property type="match status" value="1"/>
</dbReference>
<dbReference type="PANTHER" id="PTHR23427">
    <property type="entry name" value="SURFEIT LOCUS PROTEIN"/>
    <property type="match status" value="1"/>
</dbReference>
<dbReference type="Pfam" id="PF02104">
    <property type="entry name" value="SURF1"/>
    <property type="match status" value="1"/>
</dbReference>
<comment type="similarity">
    <text evidence="2 6">Belongs to the SURF1 family.</text>
</comment>
<dbReference type="AlphaFoldDB" id="A0A2N4U1M4"/>
<reference evidence="7 8" key="1">
    <citation type="submission" date="2017-10" db="EMBL/GenBank/DDBJ databases">
        <title>Two draft genome sequences of Pusillimonas sp. strains isolated from a nitrate- and radionuclide-contaminated groundwater in Russia.</title>
        <authorList>
            <person name="Grouzdev D.S."/>
            <person name="Tourova T.P."/>
            <person name="Goeva M.A."/>
            <person name="Babich T.L."/>
            <person name="Sokolova D.S."/>
            <person name="Abdullin R."/>
            <person name="Poltaraus A.B."/>
            <person name="Toshchakov S.V."/>
            <person name="Nazina T.N."/>
        </authorList>
    </citation>
    <scope>NUCLEOTIDE SEQUENCE [LARGE SCALE GENOMIC DNA]</scope>
    <source>
        <strain evidence="7 8">JR1/69-3-13</strain>
    </source>
</reference>
<evidence type="ECO:0000256" key="6">
    <source>
        <dbReference type="RuleBase" id="RU363076"/>
    </source>
</evidence>
<comment type="caution">
    <text evidence="7">The sequence shown here is derived from an EMBL/GenBank/DDBJ whole genome shotgun (WGS) entry which is preliminary data.</text>
</comment>
<accession>A0A2N4U1M4</accession>
<feature type="transmembrane region" description="Helical" evidence="6">
    <location>
        <begin position="7"/>
        <end position="30"/>
    </location>
</feature>
<keyword evidence="6" id="KW-1003">Cell membrane</keyword>
<keyword evidence="4 6" id="KW-1133">Transmembrane helix</keyword>
<keyword evidence="5 6" id="KW-0472">Membrane</keyword>
<keyword evidence="3 6" id="KW-0812">Transmembrane</keyword>
<dbReference type="EMBL" id="PDNW01000014">
    <property type="protein sequence ID" value="PLC48922.1"/>
    <property type="molecule type" value="Genomic_DNA"/>
</dbReference>
<dbReference type="PROSITE" id="PS50895">
    <property type="entry name" value="SURF1"/>
    <property type="match status" value="1"/>
</dbReference>
<dbReference type="OrthoDB" id="9789940at2"/>
<feature type="transmembrane region" description="Helical" evidence="6">
    <location>
        <begin position="238"/>
        <end position="260"/>
    </location>
</feature>
<dbReference type="GO" id="GO:0005886">
    <property type="term" value="C:plasma membrane"/>
    <property type="evidence" value="ECO:0007669"/>
    <property type="project" value="UniProtKB-SubCell"/>
</dbReference>
<name>A0A2N4U1M4_9BURK</name>
<evidence type="ECO:0000313" key="8">
    <source>
        <dbReference type="Proteomes" id="UP000234190"/>
    </source>
</evidence>
<proteinExistence type="inferred from homology"/>
<comment type="subcellular location">
    <subcellularLocation>
        <location evidence="6">Cell membrane</location>
        <topology evidence="6">Multi-pass membrane protein</topology>
    </subcellularLocation>
    <subcellularLocation>
        <location evidence="1">Membrane</location>
    </subcellularLocation>
</comment>
<dbReference type="InterPro" id="IPR045214">
    <property type="entry name" value="Surf1/Surf4"/>
</dbReference>
<evidence type="ECO:0000256" key="5">
    <source>
        <dbReference type="ARBA" id="ARBA00023136"/>
    </source>
</evidence>
<sequence length="269" mass="29130">MARSHTGFRIVAALILLGIMAVVFTSLGNWQLDRAAERETIKAAIQTGRSTPALHLDAGTPAKELMPWRPAAAQGVWLHPLTVLLENRNYQGQPGYWVATPLLVDERSNSAVLVLRGWMPRPMRPGVAMPVVPTPGGLQNVSGQLLERVPRLFELMSLSKDDGSQLPSALPDAATPVPKVQNLDIDTYGKATGLRFLPTVLAQAGESGAVAADAQSGTPLQHEWPEPSLDSDKNRGYALQWFGFAAIAAGAWLVIAWRALRRKIKLPTL</sequence>
<protein>
    <recommendedName>
        <fullName evidence="6">SURF1-like protein</fullName>
    </recommendedName>
</protein>
<evidence type="ECO:0000313" key="7">
    <source>
        <dbReference type="EMBL" id="PLC48922.1"/>
    </source>
</evidence>
<organism evidence="7 8">
    <name type="scientific">Pollutimonas subterranea</name>
    <dbReference type="NCBI Taxonomy" id="2045210"/>
    <lineage>
        <taxon>Bacteria</taxon>
        <taxon>Pseudomonadati</taxon>
        <taxon>Pseudomonadota</taxon>
        <taxon>Betaproteobacteria</taxon>
        <taxon>Burkholderiales</taxon>
        <taxon>Alcaligenaceae</taxon>
        <taxon>Pollutimonas</taxon>
    </lineage>
</organism>
<evidence type="ECO:0000256" key="2">
    <source>
        <dbReference type="ARBA" id="ARBA00007165"/>
    </source>
</evidence>
<evidence type="ECO:0000256" key="3">
    <source>
        <dbReference type="ARBA" id="ARBA00022692"/>
    </source>
</evidence>
<evidence type="ECO:0000256" key="4">
    <source>
        <dbReference type="ARBA" id="ARBA00022989"/>
    </source>
</evidence>
<dbReference type="PANTHER" id="PTHR23427:SF2">
    <property type="entry name" value="SURFEIT LOCUS PROTEIN 1"/>
    <property type="match status" value="1"/>
</dbReference>
<keyword evidence="8" id="KW-1185">Reference proteome</keyword>
<evidence type="ECO:0000256" key="1">
    <source>
        <dbReference type="ARBA" id="ARBA00004370"/>
    </source>
</evidence>